<name>A0ACC0HBE3_9ERIC</name>
<proteinExistence type="predicted"/>
<organism evidence="1 2">
    <name type="scientific">Camellia lanceoleosa</name>
    <dbReference type="NCBI Taxonomy" id="1840588"/>
    <lineage>
        <taxon>Eukaryota</taxon>
        <taxon>Viridiplantae</taxon>
        <taxon>Streptophyta</taxon>
        <taxon>Embryophyta</taxon>
        <taxon>Tracheophyta</taxon>
        <taxon>Spermatophyta</taxon>
        <taxon>Magnoliopsida</taxon>
        <taxon>eudicotyledons</taxon>
        <taxon>Gunneridae</taxon>
        <taxon>Pentapetalae</taxon>
        <taxon>asterids</taxon>
        <taxon>Ericales</taxon>
        <taxon>Theaceae</taxon>
        <taxon>Camellia</taxon>
    </lineage>
</organism>
<accession>A0ACC0HBE3</accession>
<comment type="caution">
    <text evidence="1">The sequence shown here is derived from an EMBL/GenBank/DDBJ whole genome shotgun (WGS) entry which is preliminary data.</text>
</comment>
<protein>
    <submittedName>
        <fullName evidence="1">Uncharacterized protein</fullName>
    </submittedName>
</protein>
<gene>
    <name evidence="1" type="ORF">LOK49_LG06G01172</name>
</gene>
<dbReference type="EMBL" id="CM045762">
    <property type="protein sequence ID" value="KAI8010832.1"/>
    <property type="molecule type" value="Genomic_DNA"/>
</dbReference>
<dbReference type="Proteomes" id="UP001060215">
    <property type="component" value="Chromosome 5"/>
</dbReference>
<evidence type="ECO:0000313" key="1">
    <source>
        <dbReference type="EMBL" id="KAI8010832.1"/>
    </source>
</evidence>
<evidence type="ECO:0000313" key="2">
    <source>
        <dbReference type="Proteomes" id="UP001060215"/>
    </source>
</evidence>
<keyword evidence="2" id="KW-1185">Reference proteome</keyword>
<reference evidence="1 2" key="1">
    <citation type="journal article" date="2022" name="Plant J.">
        <title>Chromosome-level genome of Camellia lanceoleosa provides a valuable resource for understanding genome evolution and self-incompatibility.</title>
        <authorList>
            <person name="Gong W."/>
            <person name="Xiao S."/>
            <person name="Wang L."/>
            <person name="Liao Z."/>
            <person name="Chang Y."/>
            <person name="Mo W."/>
            <person name="Hu G."/>
            <person name="Li W."/>
            <person name="Zhao G."/>
            <person name="Zhu H."/>
            <person name="Hu X."/>
            <person name="Ji K."/>
            <person name="Xiang X."/>
            <person name="Song Q."/>
            <person name="Yuan D."/>
            <person name="Jin S."/>
            <person name="Zhang L."/>
        </authorList>
    </citation>
    <scope>NUCLEOTIDE SEQUENCE [LARGE SCALE GENOMIC DNA]</scope>
    <source>
        <strain evidence="1">SQ_2022a</strain>
    </source>
</reference>
<sequence length="414" mass="46562">MFMAWCWWGCQSVIAIDGEELWIGILNYKPFSVVNPRKYGQKIRHCRSPLLFAITIRTLVTGHRLALCLLIMAAGSCVGRDAKRSASASWSRQDGQTSTRKAAKRQSRLPYKKQRVNCNKLVGTIRECHIVKPEPVLIDHTDGGQNVMDVDLVTEGRNVDPSFNCWQTDSADGGNVGTDKNGTPTSKKKENSIHGNVIDAYGAMLTDMHRTVSGREEYQGAAYVYSSVCADMMRNTSAVSRTKYLNVHTKVARGSRYTVYPIYYANHWTVMVHDSDSGDWKHYNSLRPRRGVRDEHYNEALKVKQWVSEHHNNFVKPRIGNQYVEAEDFNGKLTSVVDCPQQAPESSDCGIFVCFIIRQHIRGAEVDNTMDGLTPTTMRAAMVDMFLSSPEKGLHAMAAKHMISTPFFSSNRTP</sequence>